<name>A0ABV5ALB5_9BACL</name>
<reference evidence="1 2" key="1">
    <citation type="journal article" date="2024" name="Int. J. Mol. Sci.">
        <title>Exploration of Alicyclobacillus spp. Genome in Search of Antibiotic Resistance.</title>
        <authorList>
            <person name="Bucka-Kolendo J."/>
            <person name="Kiousi D.E."/>
            <person name="Dekowska A."/>
            <person name="Mikolajczuk-Szczyrba A."/>
            <person name="Karadedos D.M."/>
            <person name="Michael P."/>
            <person name="Galanis A."/>
            <person name="Sokolowska B."/>
        </authorList>
    </citation>
    <scope>NUCLEOTIDE SEQUENCE [LARGE SCALE GENOMIC DNA]</scope>
    <source>
        <strain evidence="1 2">KKP 3000</strain>
    </source>
</reference>
<organism evidence="1 2">
    <name type="scientific">Alicyclobacillus fastidiosus</name>
    <dbReference type="NCBI Taxonomy" id="392011"/>
    <lineage>
        <taxon>Bacteria</taxon>
        <taxon>Bacillati</taxon>
        <taxon>Bacillota</taxon>
        <taxon>Bacilli</taxon>
        <taxon>Bacillales</taxon>
        <taxon>Alicyclobacillaceae</taxon>
        <taxon>Alicyclobacillus</taxon>
    </lineage>
</organism>
<dbReference type="EMBL" id="JBDXSU010000038">
    <property type="protein sequence ID" value="MFB5193073.1"/>
    <property type="molecule type" value="Genomic_DNA"/>
</dbReference>
<keyword evidence="2" id="KW-1185">Reference proteome</keyword>
<sequence>MDSAEQLGKTNLEDNSKTKNLVFAQRIPGLNIQTVVLNMEKSLKFTSGFRDNLYYYDGTLGDKTEGVQLLYSVSWYSPTQILSIGCTVVSDVVGKNVSESELRSVASNFLGYCATLSYTNSNPQLAKEWVIDQAPHPSKGARQYIGKINLVLERFNLPANRALFN</sequence>
<protein>
    <submittedName>
        <fullName evidence="1">Uncharacterized protein</fullName>
    </submittedName>
</protein>
<proteinExistence type="predicted"/>
<evidence type="ECO:0000313" key="1">
    <source>
        <dbReference type="EMBL" id="MFB5193073.1"/>
    </source>
</evidence>
<dbReference type="RefSeq" id="WP_275473400.1">
    <property type="nucleotide sequence ID" value="NZ_CP162940.1"/>
</dbReference>
<dbReference type="Proteomes" id="UP001579974">
    <property type="component" value="Unassembled WGS sequence"/>
</dbReference>
<evidence type="ECO:0000313" key="2">
    <source>
        <dbReference type="Proteomes" id="UP001579974"/>
    </source>
</evidence>
<comment type="caution">
    <text evidence="1">The sequence shown here is derived from an EMBL/GenBank/DDBJ whole genome shotgun (WGS) entry which is preliminary data.</text>
</comment>
<gene>
    <name evidence="1" type="ORF">KKP3000_002672</name>
</gene>
<accession>A0ABV5ALB5</accession>